<evidence type="ECO:0000259" key="4">
    <source>
        <dbReference type="PROSITE" id="PS50943"/>
    </source>
</evidence>
<dbReference type="Proteomes" id="UP000253141">
    <property type="component" value="Unassembled WGS sequence"/>
</dbReference>
<dbReference type="InterPro" id="IPR036286">
    <property type="entry name" value="LexA/Signal_pep-like_sf"/>
</dbReference>
<dbReference type="InterPro" id="IPR039418">
    <property type="entry name" value="LexA-like"/>
</dbReference>
<evidence type="ECO:0000313" key="6">
    <source>
        <dbReference type="Proteomes" id="UP000253141"/>
    </source>
</evidence>
<protein>
    <submittedName>
        <fullName evidence="5">LexA family transcriptional regulator</fullName>
    </submittedName>
</protein>
<dbReference type="PROSITE" id="PS50943">
    <property type="entry name" value="HTH_CROC1"/>
    <property type="match status" value="1"/>
</dbReference>
<keyword evidence="1" id="KW-0805">Transcription regulation</keyword>
<dbReference type="Pfam" id="PF00717">
    <property type="entry name" value="Peptidase_S24"/>
    <property type="match status" value="1"/>
</dbReference>
<dbReference type="InterPro" id="IPR015927">
    <property type="entry name" value="Peptidase_S24_S26A/B/C"/>
</dbReference>
<dbReference type="EMBL" id="QPIW01000001">
    <property type="protein sequence ID" value="RDB07637.1"/>
    <property type="molecule type" value="Genomic_DNA"/>
</dbReference>
<dbReference type="PANTHER" id="PTHR40661:SF3">
    <property type="entry name" value="FELS-1 PROPHAGE TRANSCRIPTIONAL REGULATOR"/>
    <property type="match status" value="1"/>
</dbReference>
<keyword evidence="6" id="KW-1185">Reference proteome</keyword>
<proteinExistence type="predicted"/>
<dbReference type="SUPFAM" id="SSF51306">
    <property type="entry name" value="LexA/Signal peptidase"/>
    <property type="match status" value="1"/>
</dbReference>
<dbReference type="GO" id="GO:0003677">
    <property type="term" value="F:DNA binding"/>
    <property type="evidence" value="ECO:0007669"/>
    <property type="project" value="UniProtKB-KW"/>
</dbReference>
<sequence>MCILVANITRNVNNMQEKVNNFAQNLSYLRSKLDGKVSQQRLADELGIKKSTLAAYELGRAEPSFEDLIRLATFFAIPIDGFLRKDLRNDTRPVSTNGDLRVLVTTVDPQNRENIEFVPVRAMGGYAEGYGDIDYINRLPAFQVPFLSRDRKYRAFPYEGDSMPPLREGSVVFGEYIDQWDGVKNGTICLVVTKDEGVVLKKVFNYLEDKGVLVLKSLNERYAPYPVRREEIQELWRFAGYFDSEFPMG</sequence>
<dbReference type="PANTHER" id="PTHR40661">
    <property type="match status" value="1"/>
</dbReference>
<organism evidence="5 6">
    <name type="scientific">Runella aurantiaca</name>
    <dbReference type="NCBI Taxonomy" id="2282308"/>
    <lineage>
        <taxon>Bacteria</taxon>
        <taxon>Pseudomonadati</taxon>
        <taxon>Bacteroidota</taxon>
        <taxon>Cytophagia</taxon>
        <taxon>Cytophagales</taxon>
        <taxon>Spirosomataceae</taxon>
        <taxon>Runella</taxon>
    </lineage>
</organism>
<dbReference type="CDD" id="cd06529">
    <property type="entry name" value="S24_LexA-like"/>
    <property type="match status" value="1"/>
</dbReference>
<gene>
    <name evidence="5" type="ORF">DVG78_00825</name>
</gene>
<dbReference type="InterPro" id="IPR001387">
    <property type="entry name" value="Cro/C1-type_HTH"/>
</dbReference>
<dbReference type="Gene3D" id="2.10.109.10">
    <property type="entry name" value="Umud Fragment, subunit A"/>
    <property type="match status" value="1"/>
</dbReference>
<evidence type="ECO:0000256" key="1">
    <source>
        <dbReference type="ARBA" id="ARBA00023015"/>
    </source>
</evidence>
<evidence type="ECO:0000256" key="3">
    <source>
        <dbReference type="ARBA" id="ARBA00023163"/>
    </source>
</evidence>
<keyword evidence="2" id="KW-0238">DNA-binding</keyword>
<comment type="caution">
    <text evidence="5">The sequence shown here is derived from an EMBL/GenBank/DDBJ whole genome shotgun (WGS) entry which is preliminary data.</text>
</comment>
<keyword evidence="3" id="KW-0804">Transcription</keyword>
<evidence type="ECO:0000313" key="5">
    <source>
        <dbReference type="EMBL" id="RDB07637.1"/>
    </source>
</evidence>
<accession>A0A369IH08</accession>
<dbReference type="AlphaFoldDB" id="A0A369IH08"/>
<dbReference type="InterPro" id="IPR010982">
    <property type="entry name" value="Lambda_DNA-bd_dom_sf"/>
</dbReference>
<dbReference type="SMART" id="SM00530">
    <property type="entry name" value="HTH_XRE"/>
    <property type="match status" value="1"/>
</dbReference>
<dbReference type="SUPFAM" id="SSF47413">
    <property type="entry name" value="lambda repressor-like DNA-binding domains"/>
    <property type="match status" value="1"/>
</dbReference>
<dbReference type="Pfam" id="PF01381">
    <property type="entry name" value="HTH_3"/>
    <property type="match status" value="1"/>
</dbReference>
<dbReference type="Gene3D" id="1.10.260.40">
    <property type="entry name" value="lambda repressor-like DNA-binding domains"/>
    <property type="match status" value="1"/>
</dbReference>
<name>A0A369IH08_9BACT</name>
<dbReference type="CDD" id="cd00093">
    <property type="entry name" value="HTH_XRE"/>
    <property type="match status" value="1"/>
</dbReference>
<evidence type="ECO:0000256" key="2">
    <source>
        <dbReference type="ARBA" id="ARBA00023125"/>
    </source>
</evidence>
<reference evidence="5 6" key="1">
    <citation type="submission" date="2018-07" db="EMBL/GenBank/DDBJ databases">
        <title>Genome analysis of Runella aurantiaca.</title>
        <authorList>
            <person name="Yang X."/>
        </authorList>
    </citation>
    <scope>NUCLEOTIDE SEQUENCE [LARGE SCALE GENOMIC DNA]</scope>
    <source>
        <strain evidence="5 6">YX9</strain>
    </source>
</reference>
<feature type="domain" description="HTH cro/C1-type" evidence="4">
    <location>
        <begin position="26"/>
        <end position="82"/>
    </location>
</feature>